<comment type="catalytic activity">
    <reaction evidence="9 10 11">
        <text>adenosine(37) in tRNA + dimethylallyl diphosphate = N(6)-dimethylallyladenosine(37) in tRNA + diphosphate</text>
        <dbReference type="Rhea" id="RHEA:26482"/>
        <dbReference type="Rhea" id="RHEA-COMP:10162"/>
        <dbReference type="Rhea" id="RHEA-COMP:10375"/>
        <dbReference type="ChEBI" id="CHEBI:33019"/>
        <dbReference type="ChEBI" id="CHEBI:57623"/>
        <dbReference type="ChEBI" id="CHEBI:74411"/>
        <dbReference type="ChEBI" id="CHEBI:74415"/>
        <dbReference type="EC" id="2.5.1.75"/>
    </reaction>
</comment>
<evidence type="ECO:0000256" key="4">
    <source>
        <dbReference type="ARBA" id="ARBA00022679"/>
    </source>
</evidence>
<evidence type="ECO:0000256" key="8">
    <source>
        <dbReference type="ARBA" id="ARBA00022842"/>
    </source>
</evidence>
<evidence type="ECO:0000256" key="12">
    <source>
        <dbReference type="RuleBase" id="RU003784"/>
    </source>
</evidence>
<dbReference type="GO" id="GO:0006400">
    <property type="term" value="P:tRNA modification"/>
    <property type="evidence" value="ECO:0007669"/>
    <property type="project" value="TreeGrafter"/>
</dbReference>
<evidence type="ECO:0000313" key="14">
    <source>
        <dbReference type="EMBL" id="QNN61356.1"/>
    </source>
</evidence>
<comment type="subunit">
    <text evidence="10">Monomer.</text>
</comment>
<dbReference type="KEGG" id="eio:H9L01_03030"/>
<dbReference type="GO" id="GO:0005524">
    <property type="term" value="F:ATP binding"/>
    <property type="evidence" value="ECO:0007669"/>
    <property type="project" value="UniProtKB-UniRule"/>
</dbReference>
<keyword evidence="6 10" id="KW-0547">Nucleotide-binding</keyword>
<feature type="binding site" evidence="10">
    <location>
        <begin position="11"/>
        <end position="16"/>
    </location>
    <ligand>
        <name>substrate</name>
    </ligand>
</feature>
<dbReference type="NCBIfam" id="TIGR00174">
    <property type="entry name" value="miaA"/>
    <property type="match status" value="1"/>
</dbReference>
<dbReference type="SUPFAM" id="SSF52540">
    <property type="entry name" value="P-loop containing nucleoside triphosphate hydrolases"/>
    <property type="match status" value="1"/>
</dbReference>
<evidence type="ECO:0000256" key="11">
    <source>
        <dbReference type="RuleBase" id="RU003783"/>
    </source>
</evidence>
<dbReference type="Gene3D" id="3.40.50.300">
    <property type="entry name" value="P-loop containing nucleotide triphosphate hydrolases"/>
    <property type="match status" value="1"/>
</dbReference>
<keyword evidence="7 10" id="KW-0067">ATP-binding</keyword>
<evidence type="ECO:0000256" key="13">
    <source>
        <dbReference type="RuleBase" id="RU003785"/>
    </source>
</evidence>
<dbReference type="PANTHER" id="PTHR11088">
    <property type="entry name" value="TRNA DIMETHYLALLYLTRANSFERASE"/>
    <property type="match status" value="1"/>
</dbReference>
<dbReference type="AlphaFoldDB" id="A0A7G9S0I1"/>
<keyword evidence="15" id="KW-1185">Reference proteome</keyword>
<feature type="binding site" evidence="10">
    <location>
        <begin position="9"/>
        <end position="16"/>
    </location>
    <ligand>
        <name>ATP</name>
        <dbReference type="ChEBI" id="CHEBI:30616"/>
    </ligand>
</feature>
<reference evidence="14 15" key="1">
    <citation type="submission" date="2020-08" db="EMBL/GenBank/DDBJ databases">
        <title>Genome sequence of Erysipelothrix inopinata DSM 15511T.</title>
        <authorList>
            <person name="Hyun D.-W."/>
            <person name="Bae J.-W."/>
        </authorList>
    </citation>
    <scope>NUCLEOTIDE SEQUENCE [LARGE SCALE GENOMIC DNA]</scope>
    <source>
        <strain evidence="14 15">DSM 15511</strain>
    </source>
</reference>
<dbReference type="EC" id="2.5.1.75" evidence="10"/>
<evidence type="ECO:0000256" key="1">
    <source>
        <dbReference type="ARBA" id="ARBA00001946"/>
    </source>
</evidence>
<keyword evidence="8 10" id="KW-0460">Magnesium</keyword>
<dbReference type="Gene3D" id="1.10.20.140">
    <property type="match status" value="1"/>
</dbReference>
<evidence type="ECO:0000256" key="5">
    <source>
        <dbReference type="ARBA" id="ARBA00022694"/>
    </source>
</evidence>
<dbReference type="RefSeq" id="WP_187534556.1">
    <property type="nucleotide sequence ID" value="NZ_CBCSHU010000006.1"/>
</dbReference>
<gene>
    <name evidence="10 14" type="primary">miaA</name>
    <name evidence="14" type="ORF">H9L01_03030</name>
</gene>
<dbReference type="EMBL" id="CP060715">
    <property type="protein sequence ID" value="QNN61356.1"/>
    <property type="molecule type" value="Genomic_DNA"/>
</dbReference>
<protein>
    <recommendedName>
        <fullName evidence="10">tRNA dimethylallyltransferase</fullName>
        <ecNumber evidence="10">2.5.1.75</ecNumber>
    </recommendedName>
    <alternativeName>
        <fullName evidence="10">Dimethylallyl diphosphate:tRNA dimethylallyltransferase</fullName>
        <shortName evidence="10">DMAPP:tRNA dimethylallyltransferase</shortName>
        <shortName evidence="10">DMATase</shortName>
    </alternativeName>
    <alternativeName>
        <fullName evidence="10">Isopentenyl-diphosphate:tRNA isopentenyltransferase</fullName>
        <shortName evidence="10">IPP transferase</shortName>
        <shortName evidence="10">IPPT</shortName>
        <shortName evidence="10">IPTase</shortName>
    </alternativeName>
</protein>
<evidence type="ECO:0000256" key="7">
    <source>
        <dbReference type="ARBA" id="ARBA00022840"/>
    </source>
</evidence>
<dbReference type="GO" id="GO:0052381">
    <property type="term" value="F:tRNA dimethylallyltransferase activity"/>
    <property type="evidence" value="ECO:0007669"/>
    <property type="project" value="UniProtKB-UniRule"/>
</dbReference>
<evidence type="ECO:0000256" key="10">
    <source>
        <dbReference type="HAMAP-Rule" id="MF_00185"/>
    </source>
</evidence>
<dbReference type="Proteomes" id="UP000515928">
    <property type="component" value="Chromosome"/>
</dbReference>
<comment type="similarity">
    <text evidence="3 10 13">Belongs to the IPP transferase family.</text>
</comment>
<dbReference type="Pfam" id="PF01715">
    <property type="entry name" value="IPPT"/>
    <property type="match status" value="1"/>
</dbReference>
<accession>A0A7G9S0I1</accession>
<evidence type="ECO:0000256" key="6">
    <source>
        <dbReference type="ARBA" id="ARBA00022741"/>
    </source>
</evidence>
<evidence type="ECO:0000313" key="15">
    <source>
        <dbReference type="Proteomes" id="UP000515928"/>
    </source>
</evidence>
<dbReference type="InterPro" id="IPR018022">
    <property type="entry name" value="IPT"/>
</dbReference>
<comment type="caution">
    <text evidence="10">Lacks conserved residue(s) required for the propagation of feature annotation.</text>
</comment>
<comment type="cofactor">
    <cofactor evidence="1 10">
        <name>Mg(2+)</name>
        <dbReference type="ChEBI" id="CHEBI:18420"/>
    </cofactor>
</comment>
<proteinExistence type="inferred from homology"/>
<comment type="function">
    <text evidence="2 10 12">Catalyzes the transfer of a dimethylallyl group onto the adenine at position 37 in tRNAs that read codons beginning with uridine, leading to the formation of N6-(dimethylallyl)adenosine (i(6)A).</text>
</comment>
<dbReference type="InterPro" id="IPR039657">
    <property type="entry name" value="Dimethylallyltransferase"/>
</dbReference>
<dbReference type="InterPro" id="IPR027417">
    <property type="entry name" value="P-loop_NTPase"/>
</dbReference>
<dbReference type="PANTHER" id="PTHR11088:SF60">
    <property type="entry name" value="TRNA DIMETHYLALLYLTRANSFERASE"/>
    <property type="match status" value="1"/>
</dbReference>
<feature type="site" description="Interaction with substrate tRNA" evidence="10">
    <location>
        <position position="100"/>
    </location>
</feature>
<dbReference type="HAMAP" id="MF_00185">
    <property type="entry name" value="IPP_trans"/>
    <property type="match status" value="1"/>
</dbReference>
<keyword evidence="5 10" id="KW-0819">tRNA processing</keyword>
<evidence type="ECO:0000256" key="9">
    <source>
        <dbReference type="ARBA" id="ARBA00049563"/>
    </source>
</evidence>
<sequence>MKKIVVIAGVTGSGKTKLGVSLAKELGGEIISADSVAIYRELNIGSAKPSIEEQDGIPHHLIDIKDVTEKYDVMQFQRDSRELINEIIDRGNVPIIVGGTGLYLNALLYDYQFKEHGTPKEYAESISNEELYEMLKAQSLEEAEKVHPNNRKRVIRSLNRLDLGQTSENARDKLYYDAKVYFLQGDREYLYNRMNKRVDLMFEAGLENEVASLYQKYSNLFSFQGLNSIGYREFEAYFLGNQTQEETKELIKRNTRRFSKRQRTWFKHQTPSEWINVEQDNYEAKILSDIRAWLKE</sequence>
<evidence type="ECO:0000256" key="3">
    <source>
        <dbReference type="ARBA" id="ARBA00005842"/>
    </source>
</evidence>
<feature type="region of interest" description="Interaction with substrate tRNA" evidence="10">
    <location>
        <begin position="34"/>
        <end position="37"/>
    </location>
</feature>
<name>A0A7G9S0I1_9FIRM</name>
<keyword evidence="4 10" id="KW-0808">Transferase</keyword>
<organism evidence="14 15">
    <name type="scientific">Erysipelothrix inopinata</name>
    <dbReference type="NCBI Taxonomy" id="225084"/>
    <lineage>
        <taxon>Bacteria</taxon>
        <taxon>Bacillati</taxon>
        <taxon>Bacillota</taxon>
        <taxon>Erysipelotrichia</taxon>
        <taxon>Erysipelotrichales</taxon>
        <taxon>Erysipelotrichaceae</taxon>
        <taxon>Erysipelothrix</taxon>
    </lineage>
</organism>
<evidence type="ECO:0000256" key="2">
    <source>
        <dbReference type="ARBA" id="ARBA00003213"/>
    </source>
</evidence>